<dbReference type="PANTHER" id="PTHR43289">
    <property type="entry name" value="MITOGEN-ACTIVATED PROTEIN KINASE KINASE KINASE 20-RELATED"/>
    <property type="match status" value="1"/>
</dbReference>
<reference evidence="17 18" key="1">
    <citation type="journal article" date="2011" name="J. Bacteriol.">
        <title>Genome sequence of the halotolerant marine bacterium Myxococcus fulvus HW-1.</title>
        <authorList>
            <person name="Li Z.F."/>
            <person name="Li X."/>
            <person name="Liu H."/>
            <person name="Liu X."/>
            <person name="Han K."/>
            <person name="Wu Z.H."/>
            <person name="Hu W."/>
            <person name="Li F.F."/>
            <person name="Li Y.Z."/>
        </authorList>
    </citation>
    <scope>NUCLEOTIDE SEQUENCE [LARGE SCALE GENOMIC DNA]</scope>
    <source>
        <strain evidence="18">ATCC BAA-855 / HW-1</strain>
    </source>
</reference>
<keyword evidence="4 15" id="KW-0812">Transmembrane</keyword>
<dbReference type="PANTHER" id="PTHR43289:SF6">
    <property type="entry name" value="SERINE_THREONINE-PROTEIN KINASE NEKL-3"/>
    <property type="match status" value="1"/>
</dbReference>
<dbReference type="GO" id="GO:0016020">
    <property type="term" value="C:membrane"/>
    <property type="evidence" value="ECO:0007669"/>
    <property type="project" value="UniProtKB-SubCell"/>
</dbReference>
<keyword evidence="8" id="KW-0067">ATP-binding</keyword>
<name>F8CC62_MYXFH</name>
<evidence type="ECO:0000256" key="10">
    <source>
        <dbReference type="ARBA" id="ARBA00023002"/>
    </source>
</evidence>
<keyword evidence="5" id="KW-0874">Quinone</keyword>
<keyword evidence="13" id="KW-0676">Redox-active center</keyword>
<dbReference type="GO" id="GO:0005524">
    <property type="term" value="F:ATP binding"/>
    <property type="evidence" value="ECO:0007669"/>
    <property type="project" value="UniProtKB-KW"/>
</dbReference>
<evidence type="ECO:0000313" key="17">
    <source>
        <dbReference type="EMBL" id="AEI67219.1"/>
    </source>
</evidence>
<keyword evidence="17" id="KW-0723">Serine/threonine-protein kinase</keyword>
<evidence type="ECO:0000313" key="18">
    <source>
        <dbReference type="Proteomes" id="UP000000488"/>
    </source>
</evidence>
<dbReference type="InterPro" id="IPR008266">
    <property type="entry name" value="Tyr_kinase_AS"/>
</dbReference>
<dbReference type="CDD" id="cd12920">
    <property type="entry name" value="VKOR_3"/>
    <property type="match status" value="1"/>
</dbReference>
<dbReference type="GO" id="GO:0016491">
    <property type="term" value="F:oxidoreductase activity"/>
    <property type="evidence" value="ECO:0007669"/>
    <property type="project" value="UniProtKB-KW"/>
</dbReference>
<evidence type="ECO:0000256" key="8">
    <source>
        <dbReference type="ARBA" id="ARBA00022840"/>
    </source>
</evidence>
<dbReference type="STRING" id="483219.LILAB_26635"/>
<dbReference type="InterPro" id="IPR012932">
    <property type="entry name" value="VKOR"/>
</dbReference>
<dbReference type="Pfam" id="PF13462">
    <property type="entry name" value="Thioredoxin_4"/>
    <property type="match status" value="1"/>
</dbReference>
<evidence type="ECO:0000256" key="2">
    <source>
        <dbReference type="ARBA" id="ARBA00006214"/>
    </source>
</evidence>
<keyword evidence="3" id="KW-0808">Transferase</keyword>
<keyword evidence="6" id="KW-0547">Nucleotide-binding</keyword>
<dbReference type="SUPFAM" id="SSF56112">
    <property type="entry name" value="Protein kinase-like (PK-like)"/>
    <property type="match status" value="1"/>
</dbReference>
<feature type="region of interest" description="Disordered" evidence="14">
    <location>
        <begin position="863"/>
        <end position="886"/>
    </location>
</feature>
<dbReference type="SMART" id="SM00756">
    <property type="entry name" value="VKc"/>
    <property type="match status" value="1"/>
</dbReference>
<dbReference type="GO" id="GO:0004674">
    <property type="term" value="F:protein serine/threonine kinase activity"/>
    <property type="evidence" value="ECO:0007669"/>
    <property type="project" value="UniProtKB-KW"/>
</dbReference>
<dbReference type="CDD" id="cd14014">
    <property type="entry name" value="STKc_PknB_like"/>
    <property type="match status" value="1"/>
</dbReference>
<evidence type="ECO:0000256" key="5">
    <source>
        <dbReference type="ARBA" id="ARBA00022719"/>
    </source>
</evidence>
<dbReference type="SUPFAM" id="SSF52833">
    <property type="entry name" value="Thioredoxin-like"/>
    <property type="match status" value="1"/>
</dbReference>
<feature type="compositionally biased region" description="Basic and acidic residues" evidence="14">
    <location>
        <begin position="876"/>
        <end position="886"/>
    </location>
</feature>
<feature type="transmembrane region" description="Helical" evidence="15">
    <location>
        <begin position="529"/>
        <end position="547"/>
    </location>
</feature>
<keyword evidence="11 15" id="KW-0472">Membrane</keyword>
<comment type="similarity">
    <text evidence="2">Belongs to the VKOR family.</text>
</comment>
<dbReference type="InterPro" id="IPR011009">
    <property type="entry name" value="Kinase-like_dom_sf"/>
</dbReference>
<dbReference type="InterPro" id="IPR036249">
    <property type="entry name" value="Thioredoxin-like_sf"/>
</dbReference>
<dbReference type="EMBL" id="CP002830">
    <property type="protein sequence ID" value="AEI67219.1"/>
    <property type="molecule type" value="Genomic_DNA"/>
</dbReference>
<dbReference type="Gene3D" id="1.20.1440.130">
    <property type="entry name" value="VKOR domain"/>
    <property type="match status" value="1"/>
</dbReference>
<protein>
    <submittedName>
        <fullName evidence="17">Serine/threonine protein kinase</fullName>
    </submittedName>
</protein>
<dbReference type="Pfam" id="PF00069">
    <property type="entry name" value="Pkinase"/>
    <property type="match status" value="1"/>
</dbReference>
<comment type="subcellular location">
    <subcellularLocation>
        <location evidence="1">Membrane</location>
        <topology evidence="1">Multi-pass membrane protein</topology>
    </subcellularLocation>
</comment>
<dbReference type="Gene3D" id="1.10.510.10">
    <property type="entry name" value="Transferase(Phosphotransferase) domain 1"/>
    <property type="match status" value="1"/>
</dbReference>
<organism evidence="17 18">
    <name type="scientific">Myxococcus fulvus (strain ATCC BAA-855 / HW-1)</name>
    <dbReference type="NCBI Taxonomy" id="483219"/>
    <lineage>
        <taxon>Bacteria</taxon>
        <taxon>Pseudomonadati</taxon>
        <taxon>Myxococcota</taxon>
        <taxon>Myxococcia</taxon>
        <taxon>Myxococcales</taxon>
        <taxon>Cystobacterineae</taxon>
        <taxon>Myxococcaceae</taxon>
        <taxon>Myxococcus</taxon>
    </lineage>
</organism>
<feature type="transmembrane region" description="Helical" evidence="15">
    <location>
        <begin position="554"/>
        <end position="573"/>
    </location>
</feature>
<dbReference type="eggNOG" id="COG0515">
    <property type="taxonomic scope" value="Bacteria"/>
</dbReference>
<evidence type="ECO:0000256" key="12">
    <source>
        <dbReference type="ARBA" id="ARBA00023157"/>
    </source>
</evidence>
<dbReference type="Gene3D" id="3.40.30.10">
    <property type="entry name" value="Glutaredoxin"/>
    <property type="match status" value="1"/>
</dbReference>
<evidence type="ECO:0000256" key="13">
    <source>
        <dbReference type="ARBA" id="ARBA00023284"/>
    </source>
</evidence>
<feature type="transmembrane region" description="Helical" evidence="15">
    <location>
        <begin position="377"/>
        <end position="397"/>
    </location>
</feature>
<proteinExistence type="inferred from homology"/>
<evidence type="ECO:0000256" key="3">
    <source>
        <dbReference type="ARBA" id="ARBA00022679"/>
    </source>
</evidence>
<evidence type="ECO:0000256" key="11">
    <source>
        <dbReference type="ARBA" id="ARBA00023136"/>
    </source>
</evidence>
<dbReference type="AlphaFoldDB" id="F8CC62"/>
<dbReference type="GO" id="GO:0048038">
    <property type="term" value="F:quinone binding"/>
    <property type="evidence" value="ECO:0007669"/>
    <property type="project" value="UniProtKB-KW"/>
</dbReference>
<evidence type="ECO:0000256" key="4">
    <source>
        <dbReference type="ARBA" id="ARBA00022692"/>
    </source>
</evidence>
<dbReference type="PROSITE" id="PS00109">
    <property type="entry name" value="PROTEIN_KINASE_TYR"/>
    <property type="match status" value="1"/>
</dbReference>
<dbReference type="InterPro" id="IPR038354">
    <property type="entry name" value="VKOR_sf"/>
</dbReference>
<evidence type="ECO:0000256" key="15">
    <source>
        <dbReference type="SAM" id="Phobius"/>
    </source>
</evidence>
<evidence type="ECO:0000256" key="1">
    <source>
        <dbReference type="ARBA" id="ARBA00004141"/>
    </source>
</evidence>
<feature type="transmembrane region" description="Helical" evidence="15">
    <location>
        <begin position="490"/>
        <end position="517"/>
    </location>
</feature>
<accession>F8CC62</accession>
<dbReference type="Gene3D" id="3.30.200.20">
    <property type="entry name" value="Phosphorylase Kinase, domain 1"/>
    <property type="match status" value="1"/>
</dbReference>
<keyword evidence="9 15" id="KW-1133">Transmembrane helix</keyword>
<feature type="domain" description="Protein kinase" evidence="16">
    <location>
        <begin position="1"/>
        <end position="272"/>
    </location>
</feature>
<dbReference type="InterPro" id="IPR012336">
    <property type="entry name" value="Thioredoxin-like_fold"/>
</dbReference>
<keyword evidence="12" id="KW-1015">Disulfide bond</keyword>
<dbReference type="Pfam" id="PF07884">
    <property type="entry name" value="VKOR"/>
    <property type="match status" value="1"/>
</dbReference>
<dbReference type="HOGENOM" id="CLU_325372_0_0_7"/>
<dbReference type="PROSITE" id="PS50011">
    <property type="entry name" value="PROTEIN_KINASE_DOM"/>
    <property type="match status" value="1"/>
</dbReference>
<evidence type="ECO:0000256" key="14">
    <source>
        <dbReference type="SAM" id="MobiDB-lite"/>
    </source>
</evidence>
<evidence type="ECO:0000256" key="7">
    <source>
        <dbReference type="ARBA" id="ARBA00022777"/>
    </source>
</evidence>
<evidence type="ECO:0000256" key="6">
    <source>
        <dbReference type="ARBA" id="ARBA00022741"/>
    </source>
</evidence>
<dbReference type="eggNOG" id="COG1651">
    <property type="taxonomic scope" value="Bacteria"/>
</dbReference>
<keyword evidence="10" id="KW-0560">Oxidoreductase</keyword>
<evidence type="ECO:0000259" key="16">
    <source>
        <dbReference type="PROSITE" id="PS50011"/>
    </source>
</evidence>
<keyword evidence="7 17" id="KW-0418">Kinase</keyword>
<dbReference type="KEGG" id="mfu:LILAB_26635"/>
<sequence length="886" mass="94434">MGQGGMAETWRARLRGAAGVTKPVLIKKVLPEYANDEAFVSMFISEARISASLSHGAIAQVFDFGKVDGQYFLAMELVEGQPLHRVLKRALRSGFHSLPVPIAVFIAMEMCRGLHYAHTRGDERGEPLGIVHRDISPDNVLISYEGQVKIVDFGIAKARSLRGFDTEPGVVKGKYLFFSPEQARGEAVDARTDVWATGVVLFQMLCGRLPLEGQVHTVLKRLNDGQRLPSPRQVRPDIPVALDAILQKALALTKEARFESAHELGDALAGFLYSSTPRFSPMSVAYLLRELFRQDLEALGMDARVPPSFVEEVSIWREAPPLPAPTQHGVPALEALDLRTEEREPVDVVAPELEDAPPAPRPTRLGLLAEGSRASQWVSGVGLVLAAVLVVVAVTWVGSDLRAAALEAPREPGPPRAVRMGPPPSPPAAPVARGALALLVLGLAESGLSIFQWMQLLTLRGGGSTVCGVSDTVNCETVWNSPFASRVHELVGLPVAALGLVWGLAAVGLSALFLAWARSGKPVRPAANGLRLVAAAGIVSVVVFAVASAQSGALCPTCLATYALVVVFAGVAWKGLPGPLLPGAGEWGDTLKWTVGVTAAVFLATLLPGRATPKASEASGVALLPPAPPVASTPMPGVTPRTPPPPPASLEEFLRSLPPQHQQFIADSLAAYRSETPQPAAAPARHRYGPVDAPVKIVEWTDSKCPHCKMLVEELSALKKRVPEGKLSLEARQFPLDGACNPAIPRRGPDAPSVRCVAARAQICLEGAPDYWELREKMFAAQAVLDTERAVEIASSGSVPRSQLEVCMNSPATTAKIQEDSRYAMRHHIQGTPLVLVNGREVMPSAPFIYALVMADGNPSAPGFDVLPPPRPRPVGGHDDHAGHNH</sequence>
<dbReference type="InterPro" id="IPR000719">
    <property type="entry name" value="Prot_kinase_dom"/>
</dbReference>
<gene>
    <name evidence="17" type="ordered locus">LILAB_26635</name>
</gene>
<evidence type="ECO:0000256" key="9">
    <source>
        <dbReference type="ARBA" id="ARBA00022989"/>
    </source>
</evidence>
<dbReference type="Proteomes" id="UP000000488">
    <property type="component" value="Chromosome"/>
</dbReference>